<sequence length="143" mass="14658">MTFTPRSTIVPLLSVALLIGTAACQSETPAANAADTSTANPASPSPTPSPSVARLHVADLMAKAGCKGTIIGTQLYSFETGRCTLSGVEVTIAAFDTATLRDDWVKAAKQFGGSYVTGQGWAARVEQADTAETLARLLGGKVA</sequence>
<evidence type="ECO:0000256" key="1">
    <source>
        <dbReference type="SAM" id="MobiDB-lite"/>
    </source>
</evidence>
<evidence type="ECO:0000313" key="4">
    <source>
        <dbReference type="Proteomes" id="UP000612899"/>
    </source>
</evidence>
<feature type="signal peptide" evidence="2">
    <location>
        <begin position="1"/>
        <end position="33"/>
    </location>
</feature>
<reference evidence="3" key="1">
    <citation type="submission" date="2021-01" db="EMBL/GenBank/DDBJ databases">
        <title>Whole genome shotgun sequence of Rhizocola hellebori NBRC 109834.</title>
        <authorList>
            <person name="Komaki H."/>
            <person name="Tamura T."/>
        </authorList>
    </citation>
    <scope>NUCLEOTIDE SEQUENCE</scope>
    <source>
        <strain evidence="3">NBRC 109834</strain>
    </source>
</reference>
<dbReference type="Proteomes" id="UP000612899">
    <property type="component" value="Unassembled WGS sequence"/>
</dbReference>
<feature type="chain" id="PRO_5035303129" evidence="2">
    <location>
        <begin position="34"/>
        <end position="143"/>
    </location>
</feature>
<feature type="compositionally biased region" description="Low complexity" evidence="1">
    <location>
        <begin position="30"/>
        <end position="42"/>
    </location>
</feature>
<dbReference type="AlphaFoldDB" id="A0A8J3QCW9"/>
<proteinExistence type="predicted"/>
<feature type="region of interest" description="Disordered" evidence="1">
    <location>
        <begin position="30"/>
        <end position="51"/>
    </location>
</feature>
<keyword evidence="4" id="KW-1185">Reference proteome</keyword>
<evidence type="ECO:0000313" key="3">
    <source>
        <dbReference type="EMBL" id="GIH07489.1"/>
    </source>
</evidence>
<evidence type="ECO:0000256" key="2">
    <source>
        <dbReference type="SAM" id="SignalP"/>
    </source>
</evidence>
<name>A0A8J3QCW9_9ACTN</name>
<dbReference type="PROSITE" id="PS51257">
    <property type="entry name" value="PROKAR_LIPOPROTEIN"/>
    <property type="match status" value="1"/>
</dbReference>
<comment type="caution">
    <text evidence="3">The sequence shown here is derived from an EMBL/GenBank/DDBJ whole genome shotgun (WGS) entry which is preliminary data.</text>
</comment>
<gene>
    <name evidence="3" type="ORF">Rhe02_55560</name>
</gene>
<dbReference type="EMBL" id="BONY01000037">
    <property type="protein sequence ID" value="GIH07489.1"/>
    <property type="molecule type" value="Genomic_DNA"/>
</dbReference>
<organism evidence="3 4">
    <name type="scientific">Rhizocola hellebori</name>
    <dbReference type="NCBI Taxonomy" id="1392758"/>
    <lineage>
        <taxon>Bacteria</taxon>
        <taxon>Bacillati</taxon>
        <taxon>Actinomycetota</taxon>
        <taxon>Actinomycetes</taxon>
        <taxon>Micromonosporales</taxon>
        <taxon>Micromonosporaceae</taxon>
        <taxon>Rhizocola</taxon>
    </lineage>
</organism>
<accession>A0A8J3QCW9</accession>
<keyword evidence="2" id="KW-0732">Signal</keyword>
<protein>
    <submittedName>
        <fullName evidence="3">Uncharacterized protein</fullName>
    </submittedName>
</protein>